<name>H9LEP5_TAICA</name>
<keyword evidence="7 9" id="KW-0408">Iron</keyword>
<dbReference type="CDD" id="cd11069">
    <property type="entry name" value="CYP_FUM15-like"/>
    <property type="match status" value="1"/>
</dbReference>
<reference evidence="11" key="1">
    <citation type="submission" date="2010-03" db="EMBL/GenBank/DDBJ databases">
        <title>Cloning and expression of cytochrome P450 genes in Antrodia cinnamomea.</title>
        <authorList>
            <person name="Hsu K.-H."/>
            <person name="Lee Y.-R."/>
            <person name="Chu F.-H."/>
        </authorList>
    </citation>
    <scope>NUCLEOTIDE SEQUENCE</scope>
    <source>
        <strain evidence="11">Ac-6</strain>
    </source>
</reference>
<dbReference type="InterPro" id="IPR001128">
    <property type="entry name" value="Cyt_P450"/>
</dbReference>
<dbReference type="Gene3D" id="1.10.630.10">
    <property type="entry name" value="Cytochrome P450"/>
    <property type="match status" value="1"/>
</dbReference>
<comment type="cofactor">
    <cofactor evidence="1 9">
        <name>heme</name>
        <dbReference type="ChEBI" id="CHEBI:30413"/>
    </cofactor>
</comment>
<evidence type="ECO:0000256" key="9">
    <source>
        <dbReference type="PIRSR" id="PIRSR602401-1"/>
    </source>
</evidence>
<feature type="binding site" description="axial binding residue" evidence="9">
    <location>
        <position position="484"/>
    </location>
    <ligand>
        <name>heme</name>
        <dbReference type="ChEBI" id="CHEBI:30413"/>
    </ligand>
    <ligandPart>
        <name>Fe</name>
        <dbReference type="ChEBI" id="CHEBI:18248"/>
    </ligandPart>
</feature>
<keyword evidence="5 9" id="KW-0479">Metal-binding</keyword>
<dbReference type="Pfam" id="PF00067">
    <property type="entry name" value="p450"/>
    <property type="match status" value="1"/>
</dbReference>
<dbReference type="AlphaFoldDB" id="H9LEP5"/>
<sequence>MTIASLVMQWALILVITLSSWLYFRRRLVNSTLNNLPGPPCQSFWKGNLDQFFNRHASEFHKEVTQNYGAIVKMQGIFGKPMLYVYDPKALHTIVVKQQDIFEKAESTVRLVTLLFGPGVLATLGETHRAQRKMLNPAFSINHMRDMLPIFYNIVHKLRDAIATRVSDGPQEVDMLGWMGRTALELIGQGGLGYSFDPLVEDKADAYGEAIKAIIPALITIHVFRELLPYIGWIGPAWFRRRVVEVFPNKQVQKLKSIVDTMATRSVEIFEAKKAALDQGDEVLAQQVGEGKDIMSLLIRANRASSLEDKLPEDQLIAQMSSLIFAGMDTTSNALSRTLHILAQRPDVQERLRDEIIEAGHGDNISYDELVSLPYLDAVCRETLRLDPTAPLPTRQPNKDVVLPLSEPIRGIDGKMMSEILVPKGTMVIPGVLGSNINKTFWGEDALEWKPERWLFPLPSAVTDAPIPGVYSPLMTFFGGSRSCIGFKFSQLEMKVVLSVFLSNFTFELTEKPIEWNVATVRYPTVGKESNVSQMPLKVGLLKRVRD</sequence>
<keyword evidence="8 11" id="KW-0503">Monooxygenase</keyword>
<dbReference type="SUPFAM" id="SSF48264">
    <property type="entry name" value="Cytochrome P450"/>
    <property type="match status" value="1"/>
</dbReference>
<keyword evidence="10" id="KW-1133">Transmembrane helix</keyword>
<evidence type="ECO:0000256" key="4">
    <source>
        <dbReference type="ARBA" id="ARBA00022617"/>
    </source>
</evidence>
<evidence type="ECO:0000256" key="3">
    <source>
        <dbReference type="ARBA" id="ARBA00010617"/>
    </source>
</evidence>
<comment type="similarity">
    <text evidence="3">Belongs to the cytochrome P450 family.</text>
</comment>
<evidence type="ECO:0000256" key="2">
    <source>
        <dbReference type="ARBA" id="ARBA00005179"/>
    </source>
</evidence>
<keyword evidence="6" id="KW-0560">Oxidoreductase</keyword>
<evidence type="ECO:0000256" key="10">
    <source>
        <dbReference type="SAM" id="Phobius"/>
    </source>
</evidence>
<dbReference type="InterPro" id="IPR002401">
    <property type="entry name" value="Cyt_P450_E_grp-I"/>
</dbReference>
<dbReference type="GO" id="GO:0016705">
    <property type="term" value="F:oxidoreductase activity, acting on paired donors, with incorporation or reduction of molecular oxygen"/>
    <property type="evidence" value="ECO:0007669"/>
    <property type="project" value="InterPro"/>
</dbReference>
<dbReference type="GO" id="GO:0005506">
    <property type="term" value="F:iron ion binding"/>
    <property type="evidence" value="ECO:0007669"/>
    <property type="project" value="InterPro"/>
</dbReference>
<evidence type="ECO:0000256" key="5">
    <source>
        <dbReference type="ARBA" id="ARBA00022723"/>
    </source>
</evidence>
<proteinExistence type="evidence at transcript level"/>
<dbReference type="EMBL" id="HM044141">
    <property type="protein sequence ID" value="AEB40222.1"/>
    <property type="molecule type" value="mRNA"/>
</dbReference>
<keyword evidence="10" id="KW-0472">Membrane</keyword>
<dbReference type="GO" id="GO:0004497">
    <property type="term" value="F:monooxygenase activity"/>
    <property type="evidence" value="ECO:0007669"/>
    <property type="project" value="UniProtKB-KW"/>
</dbReference>
<comment type="pathway">
    <text evidence="2">Secondary metabolite biosynthesis.</text>
</comment>
<dbReference type="PANTHER" id="PTHR24305">
    <property type="entry name" value="CYTOCHROME P450"/>
    <property type="match status" value="1"/>
</dbReference>
<accession>H9LEP5</accession>
<evidence type="ECO:0000256" key="6">
    <source>
        <dbReference type="ARBA" id="ARBA00023002"/>
    </source>
</evidence>
<protein>
    <submittedName>
        <fullName evidence="11">Cytochrome P450 monooxygenase</fullName>
    </submittedName>
</protein>
<dbReference type="PANTHER" id="PTHR24305:SF166">
    <property type="entry name" value="CYTOCHROME P450 12A4, MITOCHONDRIAL-RELATED"/>
    <property type="match status" value="1"/>
</dbReference>
<dbReference type="PRINTS" id="PR00463">
    <property type="entry name" value="EP450I"/>
</dbReference>
<organism evidence="11">
    <name type="scientific">Taiwanofungus camphoratus</name>
    <name type="common">Poroid brown-rot fungus</name>
    <name type="synonym">Antrodia camphorata</name>
    <dbReference type="NCBI Taxonomy" id="2696576"/>
    <lineage>
        <taxon>Eukaryota</taxon>
        <taxon>Fungi</taxon>
        <taxon>Dikarya</taxon>
        <taxon>Basidiomycota</taxon>
        <taxon>Agaricomycotina</taxon>
        <taxon>Agaricomycetes</taxon>
        <taxon>Polyporales</taxon>
        <taxon>Taiwanofungaceae</taxon>
        <taxon>Taiwanofungus</taxon>
    </lineage>
</organism>
<evidence type="ECO:0000256" key="7">
    <source>
        <dbReference type="ARBA" id="ARBA00023004"/>
    </source>
</evidence>
<evidence type="ECO:0000256" key="1">
    <source>
        <dbReference type="ARBA" id="ARBA00001971"/>
    </source>
</evidence>
<dbReference type="PRINTS" id="PR00385">
    <property type="entry name" value="P450"/>
</dbReference>
<evidence type="ECO:0000313" key="11">
    <source>
        <dbReference type="EMBL" id="AEB40222.1"/>
    </source>
</evidence>
<dbReference type="InterPro" id="IPR036396">
    <property type="entry name" value="Cyt_P450_sf"/>
</dbReference>
<keyword evidence="10" id="KW-0812">Transmembrane</keyword>
<dbReference type="GO" id="GO:0020037">
    <property type="term" value="F:heme binding"/>
    <property type="evidence" value="ECO:0007669"/>
    <property type="project" value="InterPro"/>
</dbReference>
<evidence type="ECO:0000256" key="8">
    <source>
        <dbReference type="ARBA" id="ARBA00023033"/>
    </source>
</evidence>
<dbReference type="InterPro" id="IPR050121">
    <property type="entry name" value="Cytochrome_P450_monoxygenase"/>
</dbReference>
<keyword evidence="4 9" id="KW-0349">Heme</keyword>
<feature type="transmembrane region" description="Helical" evidence="10">
    <location>
        <begin position="6"/>
        <end position="24"/>
    </location>
</feature>